<evidence type="ECO:0000313" key="3">
    <source>
        <dbReference type="EMBL" id="MRG97692.1"/>
    </source>
</evidence>
<accession>A0A6N7PZP7</accession>
<proteinExistence type="predicted"/>
<gene>
    <name evidence="3" type="ORF">GF068_38085</name>
</gene>
<evidence type="ECO:0008006" key="5">
    <source>
        <dbReference type="Google" id="ProtNLM"/>
    </source>
</evidence>
<feature type="compositionally biased region" description="Gly residues" evidence="1">
    <location>
        <begin position="52"/>
        <end position="63"/>
    </location>
</feature>
<sequence>MPLLPPRLAPLALLFFLAALGPACTAELEEGCLDGQCVPPGQPPIPPLPTTGSGGGGGGGGDVDAGDAGPTTCDVTPETGDFPCDVFAVLQTHCHTCHQSPPVSGAPYSLLTYEDTRALHGMTTKPRFVRMAEVVESGFMPLGATLPEAEKQTLLDWLTTCGLPAPDGMGCE</sequence>
<keyword evidence="2" id="KW-0732">Signal</keyword>
<protein>
    <recommendedName>
        <fullName evidence="5">Cytochrome c domain-containing protein</fullName>
    </recommendedName>
</protein>
<name>A0A6N7PZP7_9BACT</name>
<dbReference type="RefSeq" id="WP_153824472.1">
    <property type="nucleotide sequence ID" value="NZ_WJIE01000020.1"/>
</dbReference>
<feature type="region of interest" description="Disordered" evidence="1">
    <location>
        <begin position="39"/>
        <end position="74"/>
    </location>
</feature>
<evidence type="ECO:0000256" key="2">
    <source>
        <dbReference type="SAM" id="SignalP"/>
    </source>
</evidence>
<dbReference type="Proteomes" id="UP000440224">
    <property type="component" value="Unassembled WGS sequence"/>
</dbReference>
<organism evidence="3 4">
    <name type="scientific">Polyangium spumosum</name>
    <dbReference type="NCBI Taxonomy" id="889282"/>
    <lineage>
        <taxon>Bacteria</taxon>
        <taxon>Pseudomonadati</taxon>
        <taxon>Myxococcota</taxon>
        <taxon>Polyangia</taxon>
        <taxon>Polyangiales</taxon>
        <taxon>Polyangiaceae</taxon>
        <taxon>Polyangium</taxon>
    </lineage>
</organism>
<evidence type="ECO:0000313" key="4">
    <source>
        <dbReference type="Proteomes" id="UP000440224"/>
    </source>
</evidence>
<keyword evidence="4" id="KW-1185">Reference proteome</keyword>
<comment type="caution">
    <text evidence="3">The sequence shown here is derived from an EMBL/GenBank/DDBJ whole genome shotgun (WGS) entry which is preliminary data.</text>
</comment>
<feature type="signal peptide" evidence="2">
    <location>
        <begin position="1"/>
        <end position="25"/>
    </location>
</feature>
<evidence type="ECO:0000256" key="1">
    <source>
        <dbReference type="SAM" id="MobiDB-lite"/>
    </source>
</evidence>
<feature type="compositionally biased region" description="Pro residues" evidence="1">
    <location>
        <begin position="40"/>
        <end position="49"/>
    </location>
</feature>
<dbReference type="EMBL" id="WJIE01000020">
    <property type="protein sequence ID" value="MRG97692.1"/>
    <property type="molecule type" value="Genomic_DNA"/>
</dbReference>
<feature type="chain" id="PRO_5026977710" description="Cytochrome c domain-containing protein" evidence="2">
    <location>
        <begin position="26"/>
        <end position="172"/>
    </location>
</feature>
<dbReference type="OrthoDB" id="9786191at2"/>
<reference evidence="3 4" key="1">
    <citation type="submission" date="2019-10" db="EMBL/GenBank/DDBJ databases">
        <title>A soil myxobacterium in the family Polyangiaceae.</title>
        <authorList>
            <person name="Li Y."/>
            <person name="Wang J."/>
        </authorList>
    </citation>
    <scope>NUCLEOTIDE SEQUENCE [LARGE SCALE GENOMIC DNA]</scope>
    <source>
        <strain evidence="3 4">DSM 14734</strain>
    </source>
</reference>
<dbReference type="AlphaFoldDB" id="A0A6N7PZP7"/>